<keyword evidence="2" id="KW-1185">Reference proteome</keyword>
<accession>A0A140DVH9</accession>
<gene>
    <name evidence="1" type="ORF">AALO17_15220</name>
</gene>
<dbReference type="AlphaFoldDB" id="A0A140DVH9"/>
<dbReference type="EMBL" id="CP011391">
    <property type="protein sequence ID" value="AMK54656.1"/>
    <property type="molecule type" value="Genomic_DNA"/>
</dbReference>
<proteinExistence type="predicted"/>
<dbReference type="STRING" id="1702221.AALO17_15220"/>
<organism evidence="1 2">
    <name type="scientific">Faecalibaculum rodentium</name>
    <dbReference type="NCBI Taxonomy" id="1702221"/>
    <lineage>
        <taxon>Bacteria</taxon>
        <taxon>Bacillati</taxon>
        <taxon>Bacillota</taxon>
        <taxon>Erysipelotrichia</taxon>
        <taxon>Erysipelotrichales</taxon>
        <taxon>Erysipelotrichaceae</taxon>
        <taxon>Faecalibaculum</taxon>
    </lineage>
</organism>
<dbReference type="KEGG" id="fro:AALO17_15220"/>
<reference evidence="1 2" key="1">
    <citation type="journal article" date="2016" name="Gut Pathog.">
        <title>Whole genome sequencing of "Faecalibaculum rodentium" ALO17, isolated from C57BL/6J laboratory mouse feces.</title>
        <authorList>
            <person name="Lim S."/>
            <person name="Chang D.H."/>
            <person name="Ahn S."/>
            <person name="Kim B.C."/>
        </authorList>
    </citation>
    <scope>NUCLEOTIDE SEQUENCE [LARGE SCALE GENOMIC DNA]</scope>
    <source>
        <strain evidence="1 2">Alo17</strain>
    </source>
</reference>
<dbReference type="GeneID" id="78478218"/>
<name>A0A140DVH9_9FIRM</name>
<dbReference type="Proteomes" id="UP000069771">
    <property type="component" value="Chromosome"/>
</dbReference>
<evidence type="ECO:0000313" key="1">
    <source>
        <dbReference type="EMBL" id="AMK54656.1"/>
    </source>
</evidence>
<sequence>MKDKYSVYSDFDVRKHKKHFTDYLEVIIHPDGSIHYAVPSHQEYMINFICRRDRITPRQLEKRCPKAYYFDYMTWLCKESGCVSVWSNFIRAVTFTKAQIKALNELRAAGVLNLDIKEDFPCC</sequence>
<evidence type="ECO:0000313" key="2">
    <source>
        <dbReference type="Proteomes" id="UP000069771"/>
    </source>
</evidence>
<protein>
    <submittedName>
        <fullName evidence="1">Uncharacterized protein</fullName>
    </submittedName>
</protein>
<dbReference type="OrthoDB" id="9972732at2"/>
<dbReference type="RefSeq" id="WP_067557351.1">
    <property type="nucleotide sequence ID" value="NZ_CP011391.1"/>
</dbReference>